<dbReference type="PANTHER" id="PTHR38812:SF2">
    <property type="entry name" value="MU-LIKE PROPHAGE FLUMU PROTEIN GP42"/>
    <property type="match status" value="1"/>
</dbReference>
<dbReference type="EMBL" id="BK015608">
    <property type="protein sequence ID" value="DAE15580.1"/>
    <property type="molecule type" value="Genomic_DNA"/>
</dbReference>
<keyword evidence="1" id="KW-1245">Viral tail assembly</keyword>
<keyword evidence="4" id="KW-0472">Membrane</keyword>
<evidence type="ECO:0000256" key="3">
    <source>
        <dbReference type="SAM" id="MobiDB-lite"/>
    </source>
</evidence>
<dbReference type="GO" id="GO:0098003">
    <property type="term" value="P:viral tail assembly"/>
    <property type="evidence" value="ECO:0007669"/>
    <property type="project" value="UniProtKB-KW"/>
</dbReference>
<evidence type="ECO:0000256" key="2">
    <source>
        <dbReference type="SAM" id="Coils"/>
    </source>
</evidence>
<feature type="domain" description="Tape measure protein N-terminal" evidence="5">
    <location>
        <begin position="56"/>
        <end position="242"/>
    </location>
</feature>
<keyword evidence="4" id="KW-1133">Transmembrane helix</keyword>
<feature type="transmembrane region" description="Helical" evidence="4">
    <location>
        <begin position="1275"/>
        <end position="1296"/>
    </location>
</feature>
<dbReference type="InterPro" id="IPR013491">
    <property type="entry name" value="Tape_meas_N"/>
</dbReference>
<feature type="compositionally biased region" description="Basic and acidic residues" evidence="3">
    <location>
        <begin position="842"/>
        <end position="861"/>
    </location>
</feature>
<accession>A0A8S5QAN8</accession>
<sequence>MANNLSFSVRLELLAEKFKQQAESAKGALRGIQFQAIAMAGALGAGVTSLSGLLSSLVNTAREAGRARVVLRNISSDAREYSRSLKFLTDLTDKYGTDLIGTTEAFAKFKAAATPAGIALAEQERIFSNISKAMASFGISGGEASLTMMAITQMMSKGKISSEELRRQLGERMPVAIQAMANAAGVSMAQLDKLLKEGKLRSADIMGKFSDELAKLSGDTSTDNLESSLGRLKNAFTDLADSLHIYDNFKALVDKVKEALDYIKTHLSNLYIWAGGLLAVKMWNKFAGAWSQAGAMIKTASAGATADEANAKARAERATAKAQRALDEAEAKLQRAEAALAQAQAPTASETGRINRVQTLSQGRIDRLDANIGDLQAHRDYLLREHQAFLRSLQRSEAEAANRVASARTALADSGGNDTARRKELQRAIEDQAKLQANQQTQREHRELKLSKSLDDNSRKLQYLQLQRDQAVHDQKEALANAHARNEEARIRRTASLQANVDKASRDVDGKRTALASVASGGSAVVADQESAATSTISIWTRCTTSLKLLWGSTVATIRGMMATIAPMAIIAGITAIITALVDWYRKEKEINNLQSDYLAKQKEIQTTKSDEAVQIERLFSLYKSLDGQLEKQKTVQHQLEKSLGLQEGSLDRIAGKYDQIRNLVNKILQLKQIDRQIDFYSDISKESRKPFQALYAEYLKNGGESISGEDLDRVGKVFGKYASLNDAQRNKYLKGSWYDSSVHTSTDNQRVLSKLKGIYKELFGADASKEAKRFIVSILEKGWTWQTLRGVAGSQLVAGDAEEKIKQYHLQQIKVNEEVDEEVRKNGGKRIGEGSGAPTTSDDKKSGKKSELERTREQINHDLKELENQRKAGIITEEKYRTELDKVAQKYREKLAGLLGEKALQDKQYKDLEKHIIAEREIAEEKEKSAAELKVVSAQVRYGLATEDDLRRAKAERAKAELSTIIRLKGDLDLSDEYTRTKLEEIDAASEIASLQRSYAKDLKKLSDERDRGLLTEKEYNDSLTRLVSSTRERANEITTSTDGQKAIKEELTKQLASDSSSIIPKRTERDTTFDYKKDELGKLGEEKQLLDEYVRGLKEAERAGVDVAEALKKAQKETTTLDQAIKVATIQSDLKKYKEALKNKSFDGVKTVAQSARNLKSAFDGLQKAFDPDSNASAWERFFAVFDSATQSIDTVLSLVKMVEGLTEARKIASATEQSLMKEQMVTRGLVTATEASSTSTELGLSASRVAATSTEASADTVGAAAKAAKAHAGIPFIGIALAAAAVAGIVALISSSSKKIPKFANGGIVAGGDGSGDRVHALVNPGELILNKAQQGRLANHLTSASNLRVEVEGRIRAKDILELTTTAVRHKNR</sequence>
<evidence type="ECO:0000256" key="1">
    <source>
        <dbReference type="ARBA" id="ARBA00022465"/>
    </source>
</evidence>
<dbReference type="NCBIfam" id="TIGR02675">
    <property type="entry name" value="tape_meas_nterm"/>
    <property type="match status" value="1"/>
</dbReference>
<dbReference type="InterPro" id="IPR053058">
    <property type="entry name" value="Mulikevirus_tape_measure"/>
</dbReference>
<reference evidence="6" key="1">
    <citation type="journal article" date="2021" name="Proc. Natl. Acad. Sci. U.S.A.">
        <title>A Catalog of Tens of Thousands of Viruses from Human Metagenomes Reveals Hidden Associations with Chronic Diseases.</title>
        <authorList>
            <person name="Tisza M.J."/>
            <person name="Buck C.B."/>
        </authorList>
    </citation>
    <scope>NUCLEOTIDE SEQUENCE</scope>
    <source>
        <strain evidence="6">Ctoic9</strain>
    </source>
</reference>
<keyword evidence="1" id="KW-1188">Viral release from host cell</keyword>
<keyword evidence="4" id="KW-0812">Transmembrane</keyword>
<protein>
    <submittedName>
        <fullName evidence="6">Tail tape measure</fullName>
    </submittedName>
</protein>
<evidence type="ECO:0000313" key="6">
    <source>
        <dbReference type="EMBL" id="DAE15580.1"/>
    </source>
</evidence>
<name>A0A8S5QAN8_9CAUD</name>
<dbReference type="Pfam" id="PF20155">
    <property type="entry name" value="TMP_3"/>
    <property type="match status" value="1"/>
</dbReference>
<proteinExistence type="predicted"/>
<dbReference type="PANTHER" id="PTHR38812">
    <property type="entry name" value="MU-LIKE PROPHAGE FLUMU PROTEIN GP42"/>
    <property type="match status" value="1"/>
</dbReference>
<feature type="coiled-coil region" evidence="2">
    <location>
        <begin position="1085"/>
        <end position="1119"/>
    </location>
</feature>
<organism evidence="6">
    <name type="scientific">Siphoviridae sp. ctoic9</name>
    <dbReference type="NCBI Taxonomy" id="2825671"/>
    <lineage>
        <taxon>Viruses</taxon>
        <taxon>Duplodnaviria</taxon>
        <taxon>Heunggongvirae</taxon>
        <taxon>Uroviricota</taxon>
        <taxon>Caudoviricetes</taxon>
    </lineage>
</organism>
<keyword evidence="2" id="KW-0175">Coiled coil</keyword>
<feature type="coiled-coil region" evidence="2">
    <location>
        <begin position="308"/>
        <end position="346"/>
    </location>
</feature>
<evidence type="ECO:0000256" key="4">
    <source>
        <dbReference type="SAM" id="Phobius"/>
    </source>
</evidence>
<evidence type="ECO:0000259" key="5">
    <source>
        <dbReference type="Pfam" id="PF20155"/>
    </source>
</evidence>
<feature type="region of interest" description="Disordered" evidence="3">
    <location>
        <begin position="820"/>
        <end position="861"/>
    </location>
</feature>